<dbReference type="GO" id="GO:0005886">
    <property type="term" value="C:plasma membrane"/>
    <property type="evidence" value="ECO:0007669"/>
    <property type="project" value="TreeGrafter"/>
</dbReference>
<dbReference type="OrthoDB" id="6415023at2759"/>
<dbReference type="SMART" id="SM00409">
    <property type="entry name" value="IG"/>
    <property type="match status" value="1"/>
</dbReference>
<dbReference type="Gene3D" id="2.60.40.10">
    <property type="entry name" value="Immunoglobulins"/>
    <property type="match status" value="2"/>
</dbReference>
<gene>
    <name evidence="5" type="primary">Dscam2</name>
    <name evidence="5" type="ORF">TNIN_422651</name>
</gene>
<evidence type="ECO:0000256" key="3">
    <source>
        <dbReference type="ARBA" id="ARBA00023319"/>
    </source>
</evidence>
<evidence type="ECO:0000256" key="1">
    <source>
        <dbReference type="ARBA" id="ARBA00022737"/>
    </source>
</evidence>
<dbReference type="GO" id="GO:0030424">
    <property type="term" value="C:axon"/>
    <property type="evidence" value="ECO:0007669"/>
    <property type="project" value="TreeGrafter"/>
</dbReference>
<accession>A0A8X7C414</accession>
<dbReference type="GO" id="GO:0098632">
    <property type="term" value="F:cell-cell adhesion mediator activity"/>
    <property type="evidence" value="ECO:0007669"/>
    <property type="project" value="TreeGrafter"/>
</dbReference>
<dbReference type="InterPro" id="IPR003599">
    <property type="entry name" value="Ig_sub"/>
</dbReference>
<dbReference type="Pfam" id="PF13927">
    <property type="entry name" value="Ig_3"/>
    <property type="match status" value="1"/>
</dbReference>
<keyword evidence="6" id="KW-1185">Reference proteome</keyword>
<evidence type="ECO:0000313" key="6">
    <source>
        <dbReference type="Proteomes" id="UP000886998"/>
    </source>
</evidence>
<dbReference type="Proteomes" id="UP000886998">
    <property type="component" value="Unassembled WGS sequence"/>
</dbReference>
<dbReference type="EMBL" id="BMAV01010897">
    <property type="protein sequence ID" value="GFY56326.1"/>
    <property type="molecule type" value="Genomic_DNA"/>
</dbReference>
<reference evidence="5" key="1">
    <citation type="submission" date="2020-08" db="EMBL/GenBank/DDBJ databases">
        <title>Multicomponent nature underlies the extraordinary mechanical properties of spider dragline silk.</title>
        <authorList>
            <person name="Kono N."/>
            <person name="Nakamura H."/>
            <person name="Mori M."/>
            <person name="Yoshida Y."/>
            <person name="Ohtoshi R."/>
            <person name="Malay A.D."/>
            <person name="Moran D.A.P."/>
            <person name="Tomita M."/>
            <person name="Numata K."/>
            <person name="Arakawa K."/>
        </authorList>
    </citation>
    <scope>NUCLEOTIDE SEQUENCE</scope>
</reference>
<sequence length="259" mass="29540">MAVLRCPIPSFVSDYVKVTSWERIDGFLITPGIISAKYGMLESGDLYIRDTTEHDGSYSFRCHSENTVTKEKKVSMNYSRIIVTEPHHNQPPRITRRLTRVSVQVGHRATLPCIAQGYPVPTYRWHRAQADQRPLPDHTISVSQEGGVLIFHKVVPSDAGRYICHVTNVMGEDKVDTDLVVEGLDSEPHRIRKVAIYKSYEQSSSLNIIDPQYLMLLQCLEIVDYLRLVCNKIDVRLIISSDQCIIRLSSYLGVNYLNF</sequence>
<dbReference type="PROSITE" id="PS50835">
    <property type="entry name" value="IG_LIKE"/>
    <property type="match status" value="1"/>
</dbReference>
<name>A0A8X7C414_9ARAC</name>
<organism evidence="5 6">
    <name type="scientific">Trichonephila inaurata madagascariensis</name>
    <dbReference type="NCBI Taxonomy" id="2747483"/>
    <lineage>
        <taxon>Eukaryota</taxon>
        <taxon>Metazoa</taxon>
        <taxon>Ecdysozoa</taxon>
        <taxon>Arthropoda</taxon>
        <taxon>Chelicerata</taxon>
        <taxon>Arachnida</taxon>
        <taxon>Araneae</taxon>
        <taxon>Araneomorphae</taxon>
        <taxon>Entelegynae</taxon>
        <taxon>Araneoidea</taxon>
        <taxon>Nephilidae</taxon>
        <taxon>Trichonephila</taxon>
        <taxon>Trichonephila inaurata</taxon>
    </lineage>
</organism>
<dbReference type="InterPro" id="IPR013783">
    <property type="entry name" value="Ig-like_fold"/>
</dbReference>
<dbReference type="SMART" id="SM00408">
    <property type="entry name" value="IGc2"/>
    <property type="match status" value="1"/>
</dbReference>
<proteinExistence type="predicted"/>
<dbReference type="SUPFAM" id="SSF48726">
    <property type="entry name" value="Immunoglobulin"/>
    <property type="match status" value="1"/>
</dbReference>
<evidence type="ECO:0000259" key="4">
    <source>
        <dbReference type="PROSITE" id="PS50835"/>
    </source>
</evidence>
<dbReference type="GO" id="GO:0007420">
    <property type="term" value="P:brain development"/>
    <property type="evidence" value="ECO:0007669"/>
    <property type="project" value="TreeGrafter"/>
</dbReference>
<dbReference type="GO" id="GO:0007411">
    <property type="term" value="P:axon guidance"/>
    <property type="evidence" value="ECO:0007669"/>
    <property type="project" value="TreeGrafter"/>
</dbReference>
<dbReference type="AlphaFoldDB" id="A0A8X7C414"/>
<evidence type="ECO:0000256" key="2">
    <source>
        <dbReference type="ARBA" id="ARBA00023157"/>
    </source>
</evidence>
<dbReference type="FunFam" id="2.60.40.10:FF:000107">
    <property type="entry name" value="Myosin, light chain kinase a"/>
    <property type="match status" value="1"/>
</dbReference>
<evidence type="ECO:0000313" key="5">
    <source>
        <dbReference type="EMBL" id="GFY56326.1"/>
    </source>
</evidence>
<feature type="domain" description="Ig-like" evidence="4">
    <location>
        <begin position="92"/>
        <end position="182"/>
    </location>
</feature>
<dbReference type="InterPro" id="IPR003598">
    <property type="entry name" value="Ig_sub2"/>
</dbReference>
<dbReference type="PANTHER" id="PTHR44170">
    <property type="entry name" value="PROTEIN SIDEKICK"/>
    <property type="match status" value="1"/>
</dbReference>
<keyword evidence="1" id="KW-0677">Repeat</keyword>
<dbReference type="InterPro" id="IPR007110">
    <property type="entry name" value="Ig-like_dom"/>
</dbReference>
<dbReference type="InterPro" id="IPR036179">
    <property type="entry name" value="Ig-like_dom_sf"/>
</dbReference>
<dbReference type="PANTHER" id="PTHR44170:SF53">
    <property type="entry name" value="DS CELL ADHESION MOLECULE LIKE 1"/>
    <property type="match status" value="1"/>
</dbReference>
<keyword evidence="2" id="KW-1015">Disulfide bond</keyword>
<keyword evidence="3" id="KW-0393">Immunoglobulin domain</keyword>
<protein>
    <submittedName>
        <fullName evidence="5">Down syndrome cell adhesion molecule-like protein Dscam2</fullName>
    </submittedName>
</protein>
<comment type="caution">
    <text evidence="5">The sequence shown here is derived from an EMBL/GenBank/DDBJ whole genome shotgun (WGS) entry which is preliminary data.</text>
</comment>